<dbReference type="RefSeq" id="WP_121440854.1">
    <property type="nucleotide sequence ID" value="NZ_RCDA01000001.1"/>
</dbReference>
<keyword evidence="2" id="KW-0472">Membrane</keyword>
<proteinExistence type="inferred from homology"/>
<dbReference type="InterPro" id="IPR003423">
    <property type="entry name" value="OMP_efflux"/>
</dbReference>
<dbReference type="AlphaFoldDB" id="A0A498CDL8"/>
<keyword evidence="2" id="KW-0812">Transmembrane</keyword>
<protein>
    <submittedName>
        <fullName evidence="5">Multidrug efflux system outer membrane protein</fullName>
    </submittedName>
</protein>
<evidence type="ECO:0000313" key="6">
    <source>
        <dbReference type="Proteomes" id="UP000275461"/>
    </source>
</evidence>
<dbReference type="NCBIfam" id="TIGR01845">
    <property type="entry name" value="outer_NodT"/>
    <property type="match status" value="1"/>
</dbReference>
<keyword evidence="3" id="KW-0175">Coiled coil</keyword>
<dbReference type="GO" id="GO:0009279">
    <property type="term" value="C:cell outer membrane"/>
    <property type="evidence" value="ECO:0007669"/>
    <property type="project" value="UniProtKB-SubCell"/>
</dbReference>
<dbReference type="SUPFAM" id="SSF56954">
    <property type="entry name" value="Outer membrane efflux proteins (OEP)"/>
    <property type="match status" value="1"/>
</dbReference>
<comment type="caution">
    <text evidence="5">The sequence shown here is derived from an EMBL/GenBank/DDBJ whole genome shotgun (WGS) entry which is preliminary data.</text>
</comment>
<keyword evidence="6" id="KW-1185">Reference proteome</keyword>
<dbReference type="GO" id="GO:0015562">
    <property type="term" value="F:efflux transmembrane transporter activity"/>
    <property type="evidence" value="ECO:0007669"/>
    <property type="project" value="InterPro"/>
</dbReference>
<feature type="coiled-coil region" evidence="3">
    <location>
        <begin position="183"/>
        <end position="241"/>
    </location>
</feature>
<reference evidence="5 6" key="1">
    <citation type="submission" date="2018-10" db="EMBL/GenBank/DDBJ databases">
        <title>Genomic Encyclopedia of Type Strains, Phase IV (KMG-IV): sequencing the most valuable type-strain genomes for metagenomic binning, comparative biology and taxonomic classification.</title>
        <authorList>
            <person name="Goeker M."/>
        </authorList>
    </citation>
    <scope>NUCLEOTIDE SEQUENCE [LARGE SCALE GENOMIC DNA]</scope>
    <source>
        <strain evidence="5 6">DSM 12769</strain>
    </source>
</reference>
<gene>
    <name evidence="5" type="ORF">DFR31_0257</name>
</gene>
<keyword evidence="2" id="KW-0449">Lipoprotein</keyword>
<evidence type="ECO:0000256" key="1">
    <source>
        <dbReference type="ARBA" id="ARBA00007613"/>
    </source>
</evidence>
<dbReference type="PROSITE" id="PS51257">
    <property type="entry name" value="PROKAR_LIPOPROTEIN"/>
    <property type="match status" value="1"/>
</dbReference>
<dbReference type="InterPro" id="IPR010131">
    <property type="entry name" value="MdtP/NodT-like"/>
</dbReference>
<comment type="similarity">
    <text evidence="1 2">Belongs to the outer membrane factor (OMF) (TC 1.B.17) family.</text>
</comment>
<name>A0A498CDL8_9GAMM</name>
<sequence length="494" mass="54165">MRKAITTVATALVLAGCAVGPDYQAPEMDLPQAWPESSLLADEEREAWINWWEQFDDPTLNQLVERAVADNLDIRLQAARLEEARARLGLARAEQLPTVDLQAEAARERSPATMQPEFPGVESQSRTDNLFSVSGLLGYELDLFGRLAREREAAEAFLLENIFSQDAVRLNIIADVVTTYFDLRAAQQQLAITENTLASRQETLELERTRYEAGETDELTLRQAEAELQTTRAEIPMRQEQVNTLEGVLGVLVGMSPSELMAIDDMDLGEYTPLKAIQLPEDVPSLLPSELLERRPDVRAAEAELMAANAAIGVAQADRLPRLNLTALLGTTATDTSDLFTGAAETWGIGASVAGPLLDFGRGRAGVETAEALAEQSRTRYLATVTTAFNEVRDALSLYRTSGQRAQAIREQVEAVERTLHLAELRYQEGFIGFIEVLDAQRTLLNAELALAEAVRDQLNATATLFKALGGGWEYPVGEIDEYDQEAAGTEGQG</sequence>
<keyword evidence="2" id="KW-1134">Transmembrane beta strand</keyword>
<dbReference type="EMBL" id="RCDA01000001">
    <property type="protein sequence ID" value="RLK50361.1"/>
    <property type="molecule type" value="Genomic_DNA"/>
</dbReference>
<dbReference type="Proteomes" id="UP000275461">
    <property type="component" value="Unassembled WGS sequence"/>
</dbReference>
<evidence type="ECO:0000313" key="5">
    <source>
        <dbReference type="EMBL" id="RLK50361.1"/>
    </source>
</evidence>
<keyword evidence="2" id="KW-0564">Palmitate</keyword>
<evidence type="ECO:0000256" key="4">
    <source>
        <dbReference type="SAM" id="MobiDB-lite"/>
    </source>
</evidence>
<accession>A0A498CDL8</accession>
<dbReference type="Gene3D" id="1.20.1600.10">
    <property type="entry name" value="Outer membrane efflux proteins (OEP)"/>
    <property type="match status" value="1"/>
</dbReference>
<dbReference type="OrthoDB" id="9770517at2"/>
<evidence type="ECO:0000256" key="3">
    <source>
        <dbReference type="SAM" id="Coils"/>
    </source>
</evidence>
<evidence type="ECO:0000256" key="2">
    <source>
        <dbReference type="RuleBase" id="RU362097"/>
    </source>
</evidence>
<dbReference type="PANTHER" id="PTHR30203">
    <property type="entry name" value="OUTER MEMBRANE CATION EFFLUX PROTEIN"/>
    <property type="match status" value="1"/>
</dbReference>
<comment type="subcellular location">
    <subcellularLocation>
        <location evidence="2">Cell outer membrane</location>
        <topology evidence="2">Lipid-anchor</topology>
    </subcellularLocation>
</comment>
<dbReference type="Pfam" id="PF02321">
    <property type="entry name" value="OEP"/>
    <property type="match status" value="2"/>
</dbReference>
<organism evidence="5 6">
    <name type="scientific">Alkalispirillum mobile</name>
    <dbReference type="NCBI Taxonomy" id="85925"/>
    <lineage>
        <taxon>Bacteria</taxon>
        <taxon>Pseudomonadati</taxon>
        <taxon>Pseudomonadota</taxon>
        <taxon>Gammaproteobacteria</taxon>
        <taxon>Chromatiales</taxon>
        <taxon>Ectothiorhodospiraceae</taxon>
        <taxon>Alkalispirillum</taxon>
    </lineage>
</organism>
<dbReference type="Gene3D" id="2.20.200.10">
    <property type="entry name" value="Outer membrane efflux proteins (OEP)"/>
    <property type="match status" value="1"/>
</dbReference>
<feature type="region of interest" description="Disordered" evidence="4">
    <location>
        <begin position="106"/>
        <end position="125"/>
    </location>
</feature>